<dbReference type="AlphaFoldDB" id="A0A7I8KVP7"/>
<dbReference type="PANTHER" id="PTHR45614:SF76">
    <property type="entry name" value="TRANSCRIPTION FACTOR MYB124"/>
    <property type="match status" value="1"/>
</dbReference>
<feature type="domain" description="Myb-like" evidence="3">
    <location>
        <begin position="78"/>
        <end position="128"/>
    </location>
</feature>
<name>A0A7I8KVP7_SPIIN</name>
<dbReference type="OrthoDB" id="2143914at2759"/>
<organism evidence="5 6">
    <name type="scientific">Spirodela intermedia</name>
    <name type="common">Intermediate duckweed</name>
    <dbReference type="NCBI Taxonomy" id="51605"/>
    <lineage>
        <taxon>Eukaryota</taxon>
        <taxon>Viridiplantae</taxon>
        <taxon>Streptophyta</taxon>
        <taxon>Embryophyta</taxon>
        <taxon>Tracheophyta</taxon>
        <taxon>Spermatophyta</taxon>
        <taxon>Magnoliopsida</taxon>
        <taxon>Liliopsida</taxon>
        <taxon>Araceae</taxon>
        <taxon>Lemnoideae</taxon>
        <taxon>Spirodela</taxon>
    </lineage>
</organism>
<feature type="region of interest" description="Disordered" evidence="2">
    <location>
        <begin position="319"/>
        <end position="343"/>
    </location>
</feature>
<dbReference type="PROSITE" id="PS50090">
    <property type="entry name" value="MYB_LIKE"/>
    <property type="match status" value="2"/>
</dbReference>
<evidence type="ECO:0000313" key="5">
    <source>
        <dbReference type="EMBL" id="CAA7401869.1"/>
    </source>
</evidence>
<evidence type="ECO:0000259" key="4">
    <source>
        <dbReference type="PROSITE" id="PS51294"/>
    </source>
</evidence>
<dbReference type="InterPro" id="IPR017930">
    <property type="entry name" value="Myb_dom"/>
</dbReference>
<keyword evidence="6" id="KW-1185">Reference proteome</keyword>
<dbReference type="SUPFAM" id="SSF46689">
    <property type="entry name" value="Homeodomain-like"/>
    <property type="match status" value="1"/>
</dbReference>
<sequence length="429" mass="46876">MERAGEGAAREVGGGGGGGGRGAPQQKERHVVSWSQQEDDLLRAQVGIHGIENWTSIAAQFKDKTGRQCRRRWFTYLNTECKKGGWSPEEDALLCEAQKIFGNRWTEIAKVVSGRTDNAVKNRFNTLCKKRLKQEAMTKENTHCAYLGSTGASPARSLSPVSLSSYQMASLKENQGSPGGNAMGAEYRRPPLAILGQNHGDDNLRDVGTGEKASEMKIHGAFLRRNDPKVSALLQQAELLSSLAIRVHTDSTDRCLDSAWKELKNYLTQNGVREPEKSESTQLDFLLDDFKDLIEDLRSGSTGSSPSVRRRLFDQQFPATIQTGRSPSQRGGGGLHPENRTPSETELPVDLLRFDSGEIVCSLSNPAFDSPLPTIPLFSPFPVGIPSPNFSASERRFLLSVFGSSSSFPNAGSPNQKPPACKRALLDSL</sequence>
<dbReference type="Gene3D" id="1.10.10.60">
    <property type="entry name" value="Homeodomain-like"/>
    <property type="match status" value="2"/>
</dbReference>
<accession>A0A7I8KVP7</accession>
<feature type="region of interest" description="Disordered" evidence="2">
    <location>
        <begin position="1"/>
        <end position="30"/>
    </location>
</feature>
<keyword evidence="1" id="KW-0238">DNA-binding</keyword>
<evidence type="ECO:0000256" key="2">
    <source>
        <dbReference type="SAM" id="MobiDB-lite"/>
    </source>
</evidence>
<gene>
    <name evidence="5" type="ORF">SI8410_09012547</name>
</gene>
<dbReference type="InterPro" id="IPR001005">
    <property type="entry name" value="SANT/Myb"/>
</dbReference>
<evidence type="ECO:0000256" key="1">
    <source>
        <dbReference type="ARBA" id="ARBA00023125"/>
    </source>
</evidence>
<evidence type="ECO:0000313" key="6">
    <source>
        <dbReference type="Proteomes" id="UP000663760"/>
    </source>
</evidence>
<dbReference type="Proteomes" id="UP000663760">
    <property type="component" value="Chromosome 9"/>
</dbReference>
<feature type="domain" description="HTH myb-type" evidence="4">
    <location>
        <begin position="33"/>
        <end position="77"/>
    </location>
</feature>
<dbReference type="InterPro" id="IPR009057">
    <property type="entry name" value="Homeodomain-like_sf"/>
</dbReference>
<dbReference type="GO" id="GO:0000978">
    <property type="term" value="F:RNA polymerase II cis-regulatory region sequence-specific DNA binding"/>
    <property type="evidence" value="ECO:0007669"/>
    <property type="project" value="TreeGrafter"/>
</dbReference>
<dbReference type="EMBL" id="LR746272">
    <property type="protein sequence ID" value="CAA7401869.1"/>
    <property type="molecule type" value="Genomic_DNA"/>
</dbReference>
<dbReference type="PANTHER" id="PTHR45614">
    <property type="entry name" value="MYB PROTEIN-RELATED"/>
    <property type="match status" value="1"/>
</dbReference>
<reference evidence="5" key="1">
    <citation type="submission" date="2020-02" db="EMBL/GenBank/DDBJ databases">
        <authorList>
            <person name="Scholz U."/>
            <person name="Mascher M."/>
            <person name="Fiebig A."/>
        </authorList>
    </citation>
    <scope>NUCLEOTIDE SEQUENCE</scope>
</reference>
<dbReference type="SMART" id="SM00717">
    <property type="entry name" value="SANT"/>
    <property type="match status" value="2"/>
</dbReference>
<dbReference type="PROSITE" id="PS51294">
    <property type="entry name" value="HTH_MYB"/>
    <property type="match status" value="2"/>
</dbReference>
<feature type="domain" description="Myb-like" evidence="3">
    <location>
        <begin position="33"/>
        <end position="77"/>
    </location>
</feature>
<protein>
    <submittedName>
        <fullName evidence="5">Uncharacterized protein</fullName>
    </submittedName>
</protein>
<feature type="compositionally biased region" description="Gly residues" evidence="2">
    <location>
        <begin position="12"/>
        <end position="22"/>
    </location>
</feature>
<dbReference type="InterPro" id="IPR050560">
    <property type="entry name" value="MYB_TF"/>
</dbReference>
<dbReference type="CDD" id="cd00167">
    <property type="entry name" value="SANT"/>
    <property type="match status" value="2"/>
</dbReference>
<evidence type="ECO:0000259" key="3">
    <source>
        <dbReference type="PROSITE" id="PS50090"/>
    </source>
</evidence>
<feature type="domain" description="HTH myb-type" evidence="4">
    <location>
        <begin position="78"/>
        <end position="132"/>
    </location>
</feature>
<feature type="compositionally biased region" description="Polar residues" evidence="2">
    <location>
        <begin position="319"/>
        <end position="329"/>
    </location>
</feature>
<dbReference type="Pfam" id="PF00249">
    <property type="entry name" value="Myb_DNA-binding"/>
    <property type="match status" value="2"/>
</dbReference>
<dbReference type="GO" id="GO:0000981">
    <property type="term" value="F:DNA-binding transcription factor activity, RNA polymerase II-specific"/>
    <property type="evidence" value="ECO:0007669"/>
    <property type="project" value="TreeGrafter"/>
</dbReference>
<proteinExistence type="predicted"/>
<dbReference type="GO" id="GO:0005634">
    <property type="term" value="C:nucleus"/>
    <property type="evidence" value="ECO:0007669"/>
    <property type="project" value="TreeGrafter"/>
</dbReference>